<dbReference type="AlphaFoldDB" id="A0A914V3Y9"/>
<name>A0A914V3Y9_9BILA</name>
<keyword evidence="2" id="KW-1185">Reference proteome</keyword>
<evidence type="ECO:0000256" key="1">
    <source>
        <dbReference type="SAM" id="MobiDB-lite"/>
    </source>
</evidence>
<accession>A0A914V3Y9</accession>
<dbReference type="WBParaSite" id="PSAMB.scaffold15160size1663.g36395.t1">
    <property type="protein sequence ID" value="PSAMB.scaffold15160size1663.g36395.t1"/>
    <property type="gene ID" value="PSAMB.scaffold15160size1663.g36395"/>
</dbReference>
<feature type="region of interest" description="Disordered" evidence="1">
    <location>
        <begin position="167"/>
        <end position="210"/>
    </location>
</feature>
<protein>
    <submittedName>
        <fullName evidence="3">Uncharacterized protein</fullName>
    </submittedName>
</protein>
<evidence type="ECO:0000313" key="2">
    <source>
        <dbReference type="Proteomes" id="UP000887566"/>
    </source>
</evidence>
<organism evidence="2 3">
    <name type="scientific">Plectus sambesii</name>
    <dbReference type="NCBI Taxonomy" id="2011161"/>
    <lineage>
        <taxon>Eukaryota</taxon>
        <taxon>Metazoa</taxon>
        <taxon>Ecdysozoa</taxon>
        <taxon>Nematoda</taxon>
        <taxon>Chromadorea</taxon>
        <taxon>Plectida</taxon>
        <taxon>Plectina</taxon>
        <taxon>Plectoidea</taxon>
        <taxon>Plectidae</taxon>
        <taxon>Plectus</taxon>
    </lineage>
</organism>
<proteinExistence type="predicted"/>
<evidence type="ECO:0000313" key="3">
    <source>
        <dbReference type="WBParaSite" id="PSAMB.scaffold15160size1663.g36395.t1"/>
    </source>
</evidence>
<sequence length="210" mass="22535">MTGDDCQGQSNIRREFPIILRDDLAAIVGHRALEGVALGLIVFLAPPWRSGTPEVRNGRYDANGAANRWTAEQKQPELQMLLTQNSTPSHSISLPVDISSSIAYEAEKVPTERAASITGGCLSPLAFTSPDGLASPSRWTTANFTPMSSGPTRVQPLPVDYQRSAVCSAPSSPLTQSRPPPVNDGSLRAPNYDGGSRGSAQQKRNFFETL</sequence>
<reference evidence="3" key="1">
    <citation type="submission" date="2022-11" db="UniProtKB">
        <authorList>
            <consortium name="WormBaseParasite"/>
        </authorList>
    </citation>
    <scope>IDENTIFICATION</scope>
</reference>
<dbReference type="Proteomes" id="UP000887566">
    <property type="component" value="Unplaced"/>
</dbReference>